<feature type="binding site" evidence="8">
    <location>
        <position position="317"/>
    </location>
    <ligand>
        <name>Mn(2+)</name>
        <dbReference type="ChEBI" id="CHEBI:29035"/>
    </ligand>
</feature>
<dbReference type="Pfam" id="PF00884">
    <property type="entry name" value="Sulfatase"/>
    <property type="match status" value="1"/>
</dbReference>
<evidence type="ECO:0000259" key="10">
    <source>
        <dbReference type="Pfam" id="PF00884"/>
    </source>
</evidence>
<organism evidence="11">
    <name type="scientific">Dyadobacter sp. 676</name>
    <dbReference type="NCBI Taxonomy" id="3088362"/>
    <lineage>
        <taxon>Bacteria</taxon>
        <taxon>Pseudomonadati</taxon>
        <taxon>Bacteroidota</taxon>
        <taxon>Cytophagia</taxon>
        <taxon>Cytophagales</taxon>
        <taxon>Spirosomataceae</taxon>
        <taxon>Dyadobacter</taxon>
    </lineage>
</organism>
<feature type="transmembrane region" description="Helical" evidence="9">
    <location>
        <begin position="37"/>
        <end position="57"/>
    </location>
</feature>
<evidence type="ECO:0000256" key="2">
    <source>
        <dbReference type="ARBA" id="ARBA00022475"/>
    </source>
</evidence>
<dbReference type="EMBL" id="CP159289">
    <property type="protein sequence ID" value="XCH23032.1"/>
    <property type="molecule type" value="Genomic_DNA"/>
</dbReference>
<keyword evidence="7" id="KW-0479">Metal-binding</keyword>
<dbReference type="InterPro" id="IPR000917">
    <property type="entry name" value="Sulfatase_N"/>
</dbReference>
<feature type="binding site" evidence="8">
    <location>
        <position position="487"/>
    </location>
    <ligand>
        <name>Mn(2+)</name>
        <dbReference type="ChEBI" id="CHEBI:29035"/>
    </ligand>
</feature>
<evidence type="ECO:0000256" key="1">
    <source>
        <dbReference type="ARBA" id="ARBA00004651"/>
    </source>
</evidence>
<keyword evidence="5 9" id="KW-0472">Membrane</keyword>
<keyword evidence="4 9" id="KW-1133">Transmembrane helix</keyword>
<feature type="domain" description="Sulfatase N-terminal" evidence="10">
    <location>
        <begin position="269"/>
        <end position="538"/>
    </location>
</feature>
<dbReference type="PANTHER" id="PTHR47371">
    <property type="entry name" value="LIPOTEICHOIC ACID SYNTHASE"/>
    <property type="match status" value="1"/>
</dbReference>
<evidence type="ECO:0000256" key="9">
    <source>
        <dbReference type="SAM" id="Phobius"/>
    </source>
</evidence>
<feature type="transmembrane region" description="Helical" evidence="9">
    <location>
        <begin position="170"/>
        <end position="186"/>
    </location>
</feature>
<sequence length="628" mass="70547">MTRPLILTALLVTISTLTRLALMIKAGKDVDYNFINLLGMFGVGLFYDLVNALYFVFPLMLFGSITPGRRAGKWGFKIAANALLFILVFLLLLNAVSEWIFWDEFNSRFNFIAVDYLVYTQEVIGNIRQSYPVEAIICTLVISAALLTLLASRLTNRFAFRVMRFGRRSAMLAVYFVLVAAAFALVDNKVRQFSGNIYVNELAGNGMYELFAAYRNNELDYNQFYLKSDERQASSTIRSLVETPESRFVDRKLFSIEREIVNPGRELHKNIVLISVESLSADFLGCFGNTQGITPFLDSLAARSLLFTNLYATGTRTVRGLEALSICTPPTPGQSIVRRPQNEDLFSMGSVLAGKGYQARFIYGGYGYFDNMGYFFGHNSYRVVDRTALSKKDIDYENIWGVADENLFELASREIGAATGSGKPVFAHIMTTSNHRPYTYPEGRIDIPSHTGREGAVKYTDFAIGQFIRHAQGQSWFRNTLFVIVADHCASSAGKTDLPVNRYKIPLLVYAPGFIRPGVMPRLMSQIDVGPTVLGLLNFSYRSKFFGYDIFKLQPGRERAFVSTYQSLGYIKNDSLIILKPQKVAATFTPDFKDGSARPTAPNKHLVEEAVAWYQAASFQFRNGLMKK</sequence>
<dbReference type="SUPFAM" id="SSF53649">
    <property type="entry name" value="Alkaline phosphatase-like"/>
    <property type="match status" value="1"/>
</dbReference>
<protein>
    <submittedName>
        <fullName evidence="11">Sulfatase-like hydrolase/transferase</fullName>
    </submittedName>
</protein>
<dbReference type="GO" id="GO:0016787">
    <property type="term" value="F:hydrolase activity"/>
    <property type="evidence" value="ECO:0007669"/>
    <property type="project" value="UniProtKB-KW"/>
</dbReference>
<dbReference type="InterPro" id="IPR012160">
    <property type="entry name" value="LtaS-like"/>
</dbReference>
<keyword evidence="11" id="KW-0378">Hydrolase</keyword>
<evidence type="ECO:0000313" key="11">
    <source>
        <dbReference type="EMBL" id="XCH23032.1"/>
    </source>
</evidence>
<evidence type="ECO:0000256" key="7">
    <source>
        <dbReference type="PIRSR" id="PIRSR005091-2"/>
    </source>
</evidence>
<evidence type="ECO:0000256" key="8">
    <source>
        <dbReference type="PIRSR" id="PIRSR005091-3"/>
    </source>
</evidence>
<evidence type="ECO:0000256" key="3">
    <source>
        <dbReference type="ARBA" id="ARBA00022692"/>
    </source>
</evidence>
<feature type="transmembrane region" description="Helical" evidence="9">
    <location>
        <begin position="78"/>
        <end position="102"/>
    </location>
</feature>
<gene>
    <name evidence="11" type="ORF">ABV298_22235</name>
</gene>
<dbReference type="PIRSF" id="PIRSF005091">
    <property type="entry name" value="Mmb_sulf_HI1246"/>
    <property type="match status" value="1"/>
</dbReference>
<comment type="subcellular location">
    <subcellularLocation>
        <location evidence="1">Cell membrane</location>
        <topology evidence="1">Multi-pass membrane protein</topology>
    </subcellularLocation>
</comment>
<feature type="transmembrane region" description="Helical" evidence="9">
    <location>
        <begin position="131"/>
        <end position="150"/>
    </location>
</feature>
<dbReference type="PANTHER" id="PTHR47371:SF3">
    <property type="entry name" value="PHOSPHOGLYCEROL TRANSFERASE I"/>
    <property type="match status" value="1"/>
</dbReference>
<dbReference type="Gene3D" id="3.30.1120.80">
    <property type="match status" value="1"/>
</dbReference>
<dbReference type="GO" id="GO:0005886">
    <property type="term" value="C:plasma membrane"/>
    <property type="evidence" value="ECO:0007669"/>
    <property type="project" value="UniProtKB-SubCell"/>
</dbReference>
<dbReference type="InterPro" id="IPR050448">
    <property type="entry name" value="OpgB/LTA_synthase_biosynth"/>
</dbReference>
<dbReference type="AlphaFoldDB" id="A0AAU8FEV5"/>
<dbReference type="Gene3D" id="3.40.720.10">
    <property type="entry name" value="Alkaline Phosphatase, subunit A"/>
    <property type="match status" value="1"/>
</dbReference>
<evidence type="ECO:0000256" key="4">
    <source>
        <dbReference type="ARBA" id="ARBA00022989"/>
    </source>
</evidence>
<feature type="binding site" evidence="8">
    <location>
        <position position="488"/>
    </location>
    <ligand>
        <name>Mn(2+)</name>
        <dbReference type="ChEBI" id="CHEBI:29035"/>
    </ligand>
</feature>
<dbReference type="GO" id="GO:0046872">
    <property type="term" value="F:metal ion binding"/>
    <property type="evidence" value="ECO:0007669"/>
    <property type="project" value="UniProtKB-KW"/>
</dbReference>
<keyword evidence="3 9" id="KW-0812">Transmembrane</keyword>
<feature type="active site" evidence="6">
    <location>
        <position position="317"/>
    </location>
</feature>
<proteinExistence type="predicted"/>
<feature type="binding site" evidence="7">
    <location>
        <position position="435"/>
    </location>
    <ligand>
        <name>substrate</name>
    </ligand>
</feature>
<evidence type="ECO:0000256" key="5">
    <source>
        <dbReference type="ARBA" id="ARBA00023136"/>
    </source>
</evidence>
<feature type="binding site" evidence="8">
    <location>
        <position position="277"/>
    </location>
    <ligand>
        <name>Mn(2+)</name>
        <dbReference type="ChEBI" id="CHEBI:29035"/>
    </ligand>
</feature>
<accession>A0AAU8FEV5</accession>
<evidence type="ECO:0000256" key="6">
    <source>
        <dbReference type="PIRSR" id="PIRSR005091-1"/>
    </source>
</evidence>
<dbReference type="CDD" id="cd16015">
    <property type="entry name" value="LTA_synthase"/>
    <property type="match status" value="1"/>
</dbReference>
<dbReference type="InterPro" id="IPR017850">
    <property type="entry name" value="Alkaline_phosphatase_core_sf"/>
</dbReference>
<keyword evidence="2" id="KW-1003">Cell membrane</keyword>
<keyword evidence="7" id="KW-0464">Manganese</keyword>
<name>A0AAU8FEV5_9BACT</name>
<dbReference type="RefSeq" id="WP_353718358.1">
    <property type="nucleotide sequence ID" value="NZ_CP159289.1"/>
</dbReference>
<reference evidence="11" key="1">
    <citation type="submission" date="2024-06" db="EMBL/GenBank/DDBJ databases">
        <title>Sequencing and assembly of the genome of Dyadobacter sp. strain 676, a symbiont of Cyamopsis tetragonoloba.</title>
        <authorList>
            <person name="Guro P."/>
            <person name="Sazanova A."/>
            <person name="Kuznetsova I."/>
            <person name="Belimov A."/>
            <person name="Safronova V."/>
        </authorList>
    </citation>
    <scope>NUCLEOTIDE SEQUENCE</scope>
    <source>
        <strain evidence="11">676</strain>
    </source>
</reference>